<evidence type="ECO:0000313" key="2">
    <source>
        <dbReference type="EMBL" id="GAA2346759.1"/>
    </source>
</evidence>
<dbReference type="Proteomes" id="UP001501444">
    <property type="component" value="Unassembled WGS sequence"/>
</dbReference>
<comment type="caution">
    <text evidence="2">The sequence shown here is derived from an EMBL/GenBank/DDBJ whole genome shotgun (WGS) entry which is preliminary data.</text>
</comment>
<dbReference type="EMBL" id="BAAARV010000025">
    <property type="protein sequence ID" value="GAA2346759.1"/>
    <property type="molecule type" value="Genomic_DNA"/>
</dbReference>
<name>A0ABN3G918_9ACTN</name>
<gene>
    <name evidence="2" type="ORF">GCM10010170_033780</name>
</gene>
<sequence>MTGGTSTGRDTSFEAPAAVSGSTNGPGAYPSDPPVDSRALSGAGGGQRLRVEGGDEDASFGGWSSGACAGSVDGWTDEQLVDGLRRVFAAIDGYPPKPAVHPSHQPEESGAELLPGHTTCKVCCRFVAHHGCASPRGVAPCAGPGRIELREEGR</sequence>
<accession>A0ABN3G918</accession>
<evidence type="ECO:0000313" key="3">
    <source>
        <dbReference type="Proteomes" id="UP001501444"/>
    </source>
</evidence>
<organism evidence="2 3">
    <name type="scientific">Dactylosporangium salmoneum</name>
    <dbReference type="NCBI Taxonomy" id="53361"/>
    <lineage>
        <taxon>Bacteria</taxon>
        <taxon>Bacillati</taxon>
        <taxon>Actinomycetota</taxon>
        <taxon>Actinomycetes</taxon>
        <taxon>Micromonosporales</taxon>
        <taxon>Micromonosporaceae</taxon>
        <taxon>Dactylosporangium</taxon>
    </lineage>
</organism>
<keyword evidence="3" id="KW-1185">Reference proteome</keyword>
<feature type="region of interest" description="Disordered" evidence="1">
    <location>
        <begin position="1"/>
        <end position="57"/>
    </location>
</feature>
<protein>
    <submittedName>
        <fullName evidence="2">Uncharacterized protein</fullName>
    </submittedName>
</protein>
<reference evidence="2 3" key="1">
    <citation type="journal article" date="2019" name="Int. J. Syst. Evol. Microbiol.">
        <title>The Global Catalogue of Microorganisms (GCM) 10K type strain sequencing project: providing services to taxonomists for standard genome sequencing and annotation.</title>
        <authorList>
            <consortium name="The Broad Institute Genomics Platform"/>
            <consortium name="The Broad Institute Genome Sequencing Center for Infectious Disease"/>
            <person name="Wu L."/>
            <person name="Ma J."/>
        </authorList>
    </citation>
    <scope>NUCLEOTIDE SEQUENCE [LARGE SCALE GENOMIC DNA]</scope>
    <source>
        <strain evidence="2 3">JCM 3272</strain>
    </source>
</reference>
<evidence type="ECO:0000256" key="1">
    <source>
        <dbReference type="SAM" id="MobiDB-lite"/>
    </source>
</evidence>
<proteinExistence type="predicted"/>